<dbReference type="PANTHER" id="PTHR30413:SF8">
    <property type="entry name" value="TRANSPORT PERMEASE PROTEIN"/>
    <property type="match status" value="1"/>
</dbReference>
<dbReference type="STRING" id="180332.GCA_000797495_02712"/>
<keyword evidence="5" id="KW-0472">Membrane</keyword>
<keyword evidence="4" id="KW-0997">Cell inner membrane</keyword>
<protein>
    <recommendedName>
        <fullName evidence="5">Transport permease protein</fullName>
    </recommendedName>
</protein>
<organism evidence="7 8">
    <name type="scientific">Robinsoniella peoriensis</name>
    <dbReference type="NCBI Taxonomy" id="180332"/>
    <lineage>
        <taxon>Bacteria</taxon>
        <taxon>Bacillati</taxon>
        <taxon>Bacillota</taxon>
        <taxon>Clostridia</taxon>
        <taxon>Lachnospirales</taxon>
        <taxon>Lachnospiraceae</taxon>
        <taxon>Robinsoniella</taxon>
    </lineage>
</organism>
<evidence type="ECO:0000313" key="7">
    <source>
        <dbReference type="EMBL" id="TLC98884.1"/>
    </source>
</evidence>
<dbReference type="InterPro" id="IPR047817">
    <property type="entry name" value="ABC2_TM_bact-type"/>
</dbReference>
<feature type="transmembrane region" description="Helical" evidence="5">
    <location>
        <begin position="115"/>
        <end position="134"/>
    </location>
</feature>
<feature type="transmembrane region" description="Helical" evidence="5">
    <location>
        <begin position="63"/>
        <end position="83"/>
    </location>
</feature>
<comment type="subcellular location">
    <subcellularLocation>
        <location evidence="1">Cell inner membrane</location>
        <topology evidence="1">Multi-pass membrane protein</topology>
    </subcellularLocation>
    <subcellularLocation>
        <location evidence="5">Cell membrane</location>
        <topology evidence="5">Multi-pass membrane protein</topology>
    </subcellularLocation>
</comment>
<reference evidence="7 8" key="1">
    <citation type="journal article" date="2019" name="Anaerobe">
        <title>Detection of Robinsoniella peoriensis in multiple bone samples of a trauma patient.</title>
        <authorList>
            <person name="Schrottner P."/>
            <person name="Hartwich K."/>
            <person name="Bunk B."/>
            <person name="Schober I."/>
            <person name="Helbig S."/>
            <person name="Rudolph W.W."/>
            <person name="Gunzer F."/>
        </authorList>
    </citation>
    <scope>NUCLEOTIDE SEQUENCE [LARGE SCALE GENOMIC DNA]</scope>
    <source>
        <strain evidence="7 8">DSM 106044</strain>
    </source>
</reference>
<evidence type="ECO:0000256" key="5">
    <source>
        <dbReference type="RuleBase" id="RU361157"/>
    </source>
</evidence>
<dbReference type="AlphaFoldDB" id="A0A4U8Q2C0"/>
<dbReference type="PROSITE" id="PS51012">
    <property type="entry name" value="ABC_TM2"/>
    <property type="match status" value="1"/>
</dbReference>
<sequence length="263" mass="30997">MKRFINDIKKFYQYTMYAARSELKSEVASSYLNWLWWILDPLLFMMVYTFIAQIVFSNKKIDFFPIYVFIGLSVWNFFNKVVISSVRVVKSNSAVVSKVYVPKYMLILKNMLVNGFKMMVSFGLVIIMMVIWRVPFSFKILYFIPLILILCLFTFGISAIVCHFGVFIEDLQNILTVFLKLIFYMSGVFYAIDSMNQIPAPIKNLLLNFNPAAFIMYSLRRTMLYSQFPHHKFMLMWLVIGFVLSCIGVRVIYKYENSYVKVI</sequence>
<feature type="transmembrane region" description="Helical" evidence="5">
    <location>
        <begin position="34"/>
        <end position="56"/>
    </location>
</feature>
<comment type="similarity">
    <text evidence="2 5">Belongs to the ABC-2 integral membrane protein family.</text>
</comment>
<dbReference type="GO" id="GO:0015920">
    <property type="term" value="P:lipopolysaccharide transport"/>
    <property type="evidence" value="ECO:0007669"/>
    <property type="project" value="TreeGrafter"/>
</dbReference>
<evidence type="ECO:0000313" key="8">
    <source>
        <dbReference type="Proteomes" id="UP000306509"/>
    </source>
</evidence>
<accession>A0A4U8Q2C0</accession>
<dbReference type="PRINTS" id="PR00164">
    <property type="entry name" value="ABC2TRNSPORT"/>
</dbReference>
<dbReference type="GO" id="GO:0140359">
    <property type="term" value="F:ABC-type transporter activity"/>
    <property type="evidence" value="ECO:0007669"/>
    <property type="project" value="InterPro"/>
</dbReference>
<dbReference type="Proteomes" id="UP000306509">
    <property type="component" value="Unassembled WGS sequence"/>
</dbReference>
<feature type="transmembrane region" description="Helical" evidence="5">
    <location>
        <begin position="174"/>
        <end position="192"/>
    </location>
</feature>
<feature type="transmembrane region" description="Helical" evidence="5">
    <location>
        <begin position="235"/>
        <end position="253"/>
    </location>
</feature>
<keyword evidence="5" id="KW-1133">Transmembrane helix</keyword>
<dbReference type="EMBL" id="QGQD01000079">
    <property type="protein sequence ID" value="TLC98884.1"/>
    <property type="molecule type" value="Genomic_DNA"/>
</dbReference>
<dbReference type="InterPro" id="IPR000412">
    <property type="entry name" value="ABC_2_transport"/>
</dbReference>
<evidence type="ECO:0000256" key="4">
    <source>
        <dbReference type="ARBA" id="ARBA00022519"/>
    </source>
</evidence>
<keyword evidence="5" id="KW-0812">Transmembrane</keyword>
<name>A0A4U8Q2C0_9FIRM</name>
<gene>
    <name evidence="7" type="primary">tagG_1</name>
    <name evidence="7" type="ORF">DSM106044_04214</name>
</gene>
<keyword evidence="8" id="KW-1185">Reference proteome</keyword>
<keyword evidence="3 5" id="KW-0813">Transport</keyword>
<dbReference type="RefSeq" id="WP_027296780.1">
    <property type="nucleotide sequence ID" value="NZ_CAUSDN010000111.1"/>
</dbReference>
<evidence type="ECO:0000256" key="2">
    <source>
        <dbReference type="ARBA" id="ARBA00007783"/>
    </source>
</evidence>
<evidence type="ECO:0000259" key="6">
    <source>
        <dbReference type="PROSITE" id="PS51012"/>
    </source>
</evidence>
<dbReference type="PANTHER" id="PTHR30413">
    <property type="entry name" value="INNER MEMBRANE TRANSPORT PERMEASE"/>
    <property type="match status" value="1"/>
</dbReference>
<dbReference type="GO" id="GO:0043190">
    <property type="term" value="C:ATP-binding cassette (ABC) transporter complex"/>
    <property type="evidence" value="ECO:0007669"/>
    <property type="project" value="InterPro"/>
</dbReference>
<feature type="transmembrane region" description="Helical" evidence="5">
    <location>
        <begin position="141"/>
        <end position="168"/>
    </location>
</feature>
<keyword evidence="5" id="KW-1003">Cell membrane</keyword>
<evidence type="ECO:0000256" key="3">
    <source>
        <dbReference type="ARBA" id="ARBA00022448"/>
    </source>
</evidence>
<feature type="domain" description="ABC transmembrane type-2" evidence="6">
    <location>
        <begin position="32"/>
        <end position="255"/>
    </location>
</feature>
<evidence type="ECO:0000256" key="1">
    <source>
        <dbReference type="ARBA" id="ARBA00004429"/>
    </source>
</evidence>
<proteinExistence type="inferred from homology"/>
<comment type="caution">
    <text evidence="7">The sequence shown here is derived from an EMBL/GenBank/DDBJ whole genome shotgun (WGS) entry which is preliminary data.</text>
</comment>